<dbReference type="Gene3D" id="3.10.450.50">
    <property type="match status" value="1"/>
</dbReference>
<organism evidence="2 3">
    <name type="scientific">Patiriisocius marinistellae</name>
    <dbReference type="NCBI Taxonomy" id="2494560"/>
    <lineage>
        <taxon>Bacteria</taxon>
        <taxon>Pseudomonadati</taxon>
        <taxon>Bacteroidota</taxon>
        <taxon>Flavobacteriia</taxon>
        <taxon>Flavobacteriales</taxon>
        <taxon>Flavobacteriaceae</taxon>
        <taxon>Patiriisocius</taxon>
    </lineage>
</organism>
<dbReference type="Proteomes" id="UP000326994">
    <property type="component" value="Unassembled WGS sequence"/>
</dbReference>
<sequence length="158" mass="17888">MGCNEKLENNSSIAVSQISEKQNKEAFLKTLETHLNAVTNKDLTTLKSTMSPNGTMQLILPSTEIINGVDGFIDYHDTWFKDASTTWTFETKILNSEISEDLGIAITEVIYREPERNGVPYFNRMTVSYALKKIKGTWYIIKDHASSIEKSTDNKEQS</sequence>
<dbReference type="RefSeq" id="WP_172966891.1">
    <property type="nucleotide sequence ID" value="NZ_BKCF01000005.1"/>
</dbReference>
<protein>
    <recommendedName>
        <fullName evidence="1">SnoaL-like domain-containing protein</fullName>
    </recommendedName>
</protein>
<name>A0A5J4G3X3_9FLAO</name>
<gene>
    <name evidence="2" type="ORF">ULMS_26390</name>
</gene>
<evidence type="ECO:0000313" key="3">
    <source>
        <dbReference type="Proteomes" id="UP000326994"/>
    </source>
</evidence>
<evidence type="ECO:0000313" key="2">
    <source>
        <dbReference type="EMBL" id="GEQ87131.1"/>
    </source>
</evidence>
<dbReference type="SUPFAM" id="SSF54427">
    <property type="entry name" value="NTF2-like"/>
    <property type="match status" value="1"/>
</dbReference>
<evidence type="ECO:0000259" key="1">
    <source>
        <dbReference type="Pfam" id="PF13474"/>
    </source>
</evidence>
<dbReference type="InterPro" id="IPR037401">
    <property type="entry name" value="SnoaL-like"/>
</dbReference>
<dbReference type="InterPro" id="IPR032710">
    <property type="entry name" value="NTF2-like_dom_sf"/>
</dbReference>
<keyword evidence="3" id="KW-1185">Reference proteome</keyword>
<dbReference type="EMBL" id="BKCF01000005">
    <property type="protein sequence ID" value="GEQ87131.1"/>
    <property type="molecule type" value="Genomic_DNA"/>
</dbReference>
<proteinExistence type="predicted"/>
<dbReference type="Pfam" id="PF13474">
    <property type="entry name" value="SnoaL_3"/>
    <property type="match status" value="1"/>
</dbReference>
<reference evidence="2 3" key="1">
    <citation type="submission" date="2019-08" db="EMBL/GenBank/DDBJ databases">
        <title>Ulvibacter marinistellae sp. nov., isolated from a starfish, Patiria pectinifera.</title>
        <authorList>
            <person name="Kawano K."/>
            <person name="Ushijima N."/>
            <person name="Kihara M."/>
            <person name="Itoh H."/>
        </authorList>
    </citation>
    <scope>NUCLEOTIDE SEQUENCE [LARGE SCALE GENOMIC DNA]</scope>
    <source>
        <strain evidence="2 3">KK4</strain>
    </source>
</reference>
<feature type="domain" description="SnoaL-like" evidence="1">
    <location>
        <begin position="31"/>
        <end position="147"/>
    </location>
</feature>
<dbReference type="AlphaFoldDB" id="A0A5J4G3X3"/>
<accession>A0A5J4G3X3</accession>
<comment type="caution">
    <text evidence="2">The sequence shown here is derived from an EMBL/GenBank/DDBJ whole genome shotgun (WGS) entry which is preliminary data.</text>
</comment>